<dbReference type="EMBL" id="GL877413">
    <property type="protein sequence ID" value="ELA47730.1"/>
    <property type="molecule type" value="Genomic_DNA"/>
</dbReference>
<dbReference type="Proteomes" id="UP000011081">
    <property type="component" value="Unassembled WGS sequence"/>
</dbReference>
<evidence type="ECO:0000256" key="1">
    <source>
        <dbReference type="SAM" id="SignalP"/>
    </source>
</evidence>
<evidence type="ECO:0000313" key="2">
    <source>
        <dbReference type="EMBL" id="ELA47730.1"/>
    </source>
</evidence>
<sequence length="361" mass="40102">MYCFAYIPLFCLCVLSFPTLRPQKWFQPLRATAKAAQKFTPLNVQVPDLKPLLDVIVKGCETLDTNLAAIVTQTEDETSKIIADTITKEIKEIEGVVDGSNTLCVSQLTNLFQTTTKTISDLIQAITGSEETDTSKLLKEKETTLVKTIQDLINGTNNKIKDLVDAHTNEEFIGLESLIKSENQTIYTQIKDILADPQNTNPIIPQLKFPDPVTIADSIVPGKNQLHDNLVKIVSDLLEQIKSEIQKVEQYELTNQQSIIGTGTASYTEQLNTIRHNTLVSVQKITDDVSSSEITTILNVLAANNLEMKNDIISLTQKMDQDASGYIIEITTLEIDSLTPLIAEYNRTIAGQIIPNLKPQR</sequence>
<name>L2GX96_VAVCU</name>
<organism evidence="2 3">
    <name type="scientific">Vavraia culicis (isolate floridensis)</name>
    <name type="common">Microsporidian parasite</name>
    <dbReference type="NCBI Taxonomy" id="948595"/>
    <lineage>
        <taxon>Eukaryota</taxon>
        <taxon>Fungi</taxon>
        <taxon>Fungi incertae sedis</taxon>
        <taxon>Microsporidia</taxon>
        <taxon>Pleistophoridae</taxon>
        <taxon>Vavraia</taxon>
    </lineage>
</organism>
<proteinExistence type="predicted"/>
<evidence type="ECO:0000313" key="3">
    <source>
        <dbReference type="Proteomes" id="UP000011081"/>
    </source>
</evidence>
<keyword evidence="3" id="KW-1185">Reference proteome</keyword>
<gene>
    <name evidence="2" type="ORF">VCUG_00812</name>
</gene>
<dbReference type="GeneID" id="19878695"/>
<accession>L2GX96</accession>
<dbReference type="OMA" id="FCINEIA"/>
<keyword evidence="1" id="KW-0732">Signal</keyword>
<dbReference type="OrthoDB" id="2193419at2759"/>
<dbReference type="RefSeq" id="XP_008073832.1">
    <property type="nucleotide sequence ID" value="XM_008075641.1"/>
</dbReference>
<dbReference type="InParanoid" id="L2GX96"/>
<dbReference type="VEuPathDB" id="MicrosporidiaDB:VCUG_00812"/>
<feature type="chain" id="PRO_5003960237" evidence="1">
    <location>
        <begin position="17"/>
        <end position="361"/>
    </location>
</feature>
<feature type="signal peptide" evidence="1">
    <location>
        <begin position="1"/>
        <end position="16"/>
    </location>
</feature>
<protein>
    <submittedName>
        <fullName evidence="2">Uncharacterized protein</fullName>
    </submittedName>
</protein>
<dbReference type="HOGENOM" id="CLU_769841_0_0_1"/>
<reference evidence="3" key="1">
    <citation type="submission" date="2011-03" db="EMBL/GenBank/DDBJ databases">
        <title>The genome sequence of Vavraia culicis strain floridensis.</title>
        <authorList>
            <consortium name="The Broad Institute Genome Sequencing Platform"/>
            <person name="Cuomo C."/>
            <person name="Becnel J."/>
            <person name="Sanscrainte N."/>
            <person name="Young S.K."/>
            <person name="Zeng Q."/>
            <person name="Gargeya S."/>
            <person name="Fitzgerald M."/>
            <person name="Haas B."/>
            <person name="Abouelleil A."/>
            <person name="Alvarado L."/>
            <person name="Arachchi H.M."/>
            <person name="Berlin A."/>
            <person name="Chapman S.B."/>
            <person name="Gearin G."/>
            <person name="Goldberg J."/>
            <person name="Griggs A."/>
            <person name="Gujja S."/>
            <person name="Hansen M."/>
            <person name="Heiman D."/>
            <person name="Howarth C."/>
            <person name="Larimer J."/>
            <person name="Lui A."/>
            <person name="MacDonald P.J.P."/>
            <person name="McCowen C."/>
            <person name="Montmayeur A."/>
            <person name="Murphy C."/>
            <person name="Neiman D."/>
            <person name="Pearson M."/>
            <person name="Priest M."/>
            <person name="Roberts A."/>
            <person name="Saif S."/>
            <person name="Shea T."/>
            <person name="Sisk P."/>
            <person name="Stolte C."/>
            <person name="Sykes S."/>
            <person name="Wortman J."/>
            <person name="Nusbaum C."/>
            <person name="Birren B."/>
        </authorList>
    </citation>
    <scope>NUCLEOTIDE SEQUENCE [LARGE SCALE GENOMIC DNA]</scope>
    <source>
        <strain evidence="3">floridensis</strain>
    </source>
</reference>
<dbReference type="AlphaFoldDB" id="L2GX96"/>